<keyword evidence="1" id="KW-0812">Transmembrane</keyword>
<comment type="caution">
    <text evidence="2">The sequence shown here is derived from an EMBL/GenBank/DDBJ whole genome shotgun (WGS) entry which is preliminary data.</text>
</comment>
<evidence type="ECO:0000256" key="1">
    <source>
        <dbReference type="SAM" id="Phobius"/>
    </source>
</evidence>
<reference evidence="2" key="1">
    <citation type="journal article" date="2021" name="Proc. Natl. Acad. Sci. U.S.A.">
        <title>Global biogeography of chemosynthetic symbionts reveals both localized and globally distributed symbiont groups. .</title>
        <authorList>
            <person name="Osvatic J.T."/>
            <person name="Wilkins L.G.E."/>
            <person name="Leibrecht L."/>
            <person name="Leray M."/>
            <person name="Zauner S."/>
            <person name="Polzin J."/>
            <person name="Camacho Y."/>
            <person name="Gros O."/>
            <person name="van Gils J.A."/>
            <person name="Eisen J.A."/>
            <person name="Petersen J.M."/>
            <person name="Yuen B."/>
        </authorList>
    </citation>
    <scope>NUCLEOTIDE SEQUENCE</scope>
    <source>
        <strain evidence="2">MAGclacostrist055</strain>
    </source>
</reference>
<keyword evidence="1" id="KW-1133">Transmembrane helix</keyword>
<dbReference type="EMBL" id="JAEPCR010000034">
    <property type="protein sequence ID" value="MCG7978164.1"/>
    <property type="molecule type" value="Genomic_DNA"/>
</dbReference>
<gene>
    <name evidence="2" type="ORF">JAY77_08450</name>
</gene>
<keyword evidence="1" id="KW-0472">Membrane</keyword>
<feature type="transmembrane region" description="Helical" evidence="1">
    <location>
        <begin position="37"/>
        <end position="57"/>
    </location>
</feature>
<protein>
    <submittedName>
        <fullName evidence="2">Uncharacterized protein</fullName>
    </submittedName>
</protein>
<proteinExistence type="predicted"/>
<organism evidence="2 3">
    <name type="scientific">Candidatus Thiodiazotropha taylori</name>
    <dbReference type="NCBI Taxonomy" id="2792791"/>
    <lineage>
        <taxon>Bacteria</taxon>
        <taxon>Pseudomonadati</taxon>
        <taxon>Pseudomonadota</taxon>
        <taxon>Gammaproteobacteria</taxon>
        <taxon>Chromatiales</taxon>
        <taxon>Sedimenticolaceae</taxon>
        <taxon>Candidatus Thiodiazotropha</taxon>
    </lineage>
</organism>
<evidence type="ECO:0000313" key="3">
    <source>
        <dbReference type="Proteomes" id="UP000886674"/>
    </source>
</evidence>
<sequence>MKVFPSNNEKIITSSIVVFFTGAFLGLFLSTSITDQSILISAIATLAAAFLGAGAAYKLEGNKREREYEEECLRYGNNVMFALYERMQTLRLVQSQSINPKRDDPFKMISMLPIINLRYPDSEFNIESLMFILGTKHKQLILDLQIEKESFNVAFDMIKYRSDLHYHHVQPAVEAGGMKEGGEYTRQQVIDTLGERIYSQLERATNDLIENVDKTIESSEITKTRLVNALRDIFPNRTVLDFKLRASL</sequence>
<feature type="transmembrane region" description="Helical" evidence="1">
    <location>
        <begin position="12"/>
        <end position="31"/>
    </location>
</feature>
<dbReference type="AlphaFoldDB" id="A0A9E4NJV7"/>
<dbReference type="Proteomes" id="UP000886674">
    <property type="component" value="Unassembled WGS sequence"/>
</dbReference>
<name>A0A9E4NJV7_9GAMM</name>
<accession>A0A9E4NJV7</accession>
<evidence type="ECO:0000313" key="2">
    <source>
        <dbReference type="EMBL" id="MCG7978164.1"/>
    </source>
</evidence>